<feature type="domain" description="N-acetyltransferase" evidence="2">
    <location>
        <begin position="16"/>
        <end position="167"/>
    </location>
</feature>
<dbReference type="PANTHER" id="PTHR13947:SF37">
    <property type="entry name" value="LD18367P"/>
    <property type="match status" value="1"/>
</dbReference>
<comment type="caution">
    <text evidence="3">The sequence shown here is derived from an EMBL/GenBank/DDBJ whole genome shotgun (WGS) entry which is preliminary data.</text>
</comment>
<gene>
    <name evidence="3" type="ORF">FCI23_03980</name>
</gene>
<accession>A0A4U0T924</accession>
<dbReference type="CDD" id="cd04301">
    <property type="entry name" value="NAT_SF"/>
    <property type="match status" value="1"/>
</dbReference>
<dbReference type="GO" id="GO:0008080">
    <property type="term" value="F:N-acetyltransferase activity"/>
    <property type="evidence" value="ECO:0007669"/>
    <property type="project" value="InterPro"/>
</dbReference>
<reference evidence="3 4" key="1">
    <citation type="submission" date="2019-04" db="EMBL/GenBank/DDBJ databases">
        <title>Streptomyces oryziradicis sp. nov., a novel actinomycete isolated from rhizosphere soil of rice (Oryza sativa L.).</title>
        <authorList>
            <person name="Li C."/>
        </authorList>
    </citation>
    <scope>NUCLEOTIDE SEQUENCE [LARGE SCALE GENOMIC DNA]</scope>
    <source>
        <strain evidence="3 4">NEAU-C40</strain>
    </source>
</reference>
<evidence type="ECO:0000313" key="4">
    <source>
        <dbReference type="Proteomes" id="UP000305778"/>
    </source>
</evidence>
<sequence>MRRHWHCHAVGTGAAMRVRVATREDSAGIYRLLCDFATSYQPERAVFDHRTFPRALEAAADGRAEFLVAELNGTMVGYILAARQPTRFAGGTVLDILELTVDASYRGQGTGSLLVQAVIARAEQADDVEVTVPTRRAAGFYSRLGFTETATYLKHARGRGAASTVAS</sequence>
<dbReference type="InterPro" id="IPR016181">
    <property type="entry name" value="Acyl_CoA_acyltransferase"/>
</dbReference>
<dbReference type="AlphaFoldDB" id="A0A4U0T924"/>
<name>A0A4U0T924_9ACTN</name>
<evidence type="ECO:0000259" key="2">
    <source>
        <dbReference type="PROSITE" id="PS51186"/>
    </source>
</evidence>
<keyword evidence="4" id="KW-1185">Reference proteome</keyword>
<dbReference type="OrthoDB" id="9789603at2"/>
<dbReference type="EMBL" id="SUMC01000003">
    <property type="protein sequence ID" value="TKA12565.1"/>
    <property type="molecule type" value="Genomic_DNA"/>
</dbReference>
<keyword evidence="1 3" id="KW-0808">Transferase</keyword>
<dbReference type="PANTHER" id="PTHR13947">
    <property type="entry name" value="GNAT FAMILY N-ACETYLTRANSFERASE"/>
    <property type="match status" value="1"/>
</dbReference>
<proteinExistence type="predicted"/>
<dbReference type="SUPFAM" id="SSF55729">
    <property type="entry name" value="Acyl-CoA N-acyltransferases (Nat)"/>
    <property type="match status" value="1"/>
</dbReference>
<evidence type="ECO:0000313" key="3">
    <source>
        <dbReference type="EMBL" id="TKA12565.1"/>
    </source>
</evidence>
<dbReference type="PROSITE" id="PS51186">
    <property type="entry name" value="GNAT"/>
    <property type="match status" value="1"/>
</dbReference>
<evidence type="ECO:0000256" key="1">
    <source>
        <dbReference type="ARBA" id="ARBA00022679"/>
    </source>
</evidence>
<protein>
    <submittedName>
        <fullName evidence="3">GNAT family N-acetyltransferase</fullName>
    </submittedName>
</protein>
<organism evidence="3 4">
    <name type="scientific">Actinacidiphila oryziradicis</name>
    <dbReference type="NCBI Taxonomy" id="2571141"/>
    <lineage>
        <taxon>Bacteria</taxon>
        <taxon>Bacillati</taxon>
        <taxon>Actinomycetota</taxon>
        <taxon>Actinomycetes</taxon>
        <taxon>Kitasatosporales</taxon>
        <taxon>Streptomycetaceae</taxon>
        <taxon>Actinacidiphila</taxon>
    </lineage>
</organism>
<dbReference type="InterPro" id="IPR050769">
    <property type="entry name" value="NAT_camello-type"/>
</dbReference>
<dbReference type="Gene3D" id="3.40.630.30">
    <property type="match status" value="1"/>
</dbReference>
<dbReference type="Proteomes" id="UP000305778">
    <property type="component" value="Unassembled WGS sequence"/>
</dbReference>
<dbReference type="Pfam" id="PF00583">
    <property type="entry name" value="Acetyltransf_1"/>
    <property type="match status" value="1"/>
</dbReference>
<dbReference type="InterPro" id="IPR000182">
    <property type="entry name" value="GNAT_dom"/>
</dbReference>